<reference evidence="3" key="2">
    <citation type="submission" date="2020-09" db="EMBL/GenBank/DDBJ databases">
        <authorList>
            <person name="Sun Q."/>
            <person name="Kim S."/>
        </authorList>
    </citation>
    <scope>NUCLEOTIDE SEQUENCE</scope>
    <source>
        <strain evidence="3">KCTC 32422</strain>
    </source>
</reference>
<dbReference type="Gene3D" id="3.10.310.10">
    <property type="entry name" value="Diaminopimelate Epimerase, Chain A, domain 1"/>
    <property type="match status" value="2"/>
</dbReference>
<accession>A0A918RA34</accession>
<feature type="active site" evidence="2">
    <location>
        <position position="44"/>
    </location>
</feature>
<evidence type="ECO:0000256" key="2">
    <source>
        <dbReference type="PIRSR" id="PIRSR016184-1"/>
    </source>
</evidence>
<comment type="similarity">
    <text evidence="1">Belongs to the PhzF family.</text>
</comment>
<dbReference type="GO" id="GO:0016853">
    <property type="term" value="F:isomerase activity"/>
    <property type="evidence" value="ECO:0007669"/>
    <property type="project" value="TreeGrafter"/>
</dbReference>
<evidence type="ECO:0000313" key="4">
    <source>
        <dbReference type="Proteomes" id="UP000634139"/>
    </source>
</evidence>
<sequence>MQLDLVDVFGARAMAGNPLGVVHAADGMSAEAMLRLTRWIGFSECTFLLPPTHPDADYRVRIFYPAGELPFAGHPTLGTAHAWLRAGGQPKRAGVVVQECGVGLVEVRIEGELLAFKAPPLVKGGPLSAEERAEVARLTGVDEAGIVDAVHANNGPGWKLLRLRSAAAVLAAQPVARAPLGTDVGLVGPHDDSDPAWEVRAFFANANGELKEDPVTGSLNAATAQYLFASGLAQDRYIARQGQQIGADGRVHCRIEPDGAVWIGGRVDTIAAGAALR</sequence>
<organism evidence="3 4">
    <name type="scientific">Novosphingobium arvoryzae</name>
    <dbReference type="NCBI Taxonomy" id="1256514"/>
    <lineage>
        <taxon>Bacteria</taxon>
        <taxon>Pseudomonadati</taxon>
        <taxon>Pseudomonadota</taxon>
        <taxon>Alphaproteobacteria</taxon>
        <taxon>Sphingomonadales</taxon>
        <taxon>Sphingomonadaceae</taxon>
        <taxon>Novosphingobium</taxon>
    </lineage>
</organism>
<dbReference type="PANTHER" id="PTHR13774:SF32">
    <property type="entry name" value="ANTISENSE-ENHANCING SEQUENCE 1"/>
    <property type="match status" value="1"/>
</dbReference>
<dbReference type="Proteomes" id="UP000634139">
    <property type="component" value="Unassembled WGS sequence"/>
</dbReference>
<dbReference type="EMBL" id="BMZD01000002">
    <property type="protein sequence ID" value="GGZ91163.1"/>
    <property type="molecule type" value="Genomic_DNA"/>
</dbReference>
<comment type="caution">
    <text evidence="3">The sequence shown here is derived from an EMBL/GenBank/DDBJ whole genome shotgun (WGS) entry which is preliminary data.</text>
</comment>
<name>A0A918RA34_9SPHN</name>
<dbReference type="SUPFAM" id="SSF54506">
    <property type="entry name" value="Diaminopimelate epimerase-like"/>
    <property type="match status" value="1"/>
</dbReference>
<gene>
    <name evidence="3" type="primary">phzC</name>
    <name evidence="3" type="ORF">GCM10011617_07880</name>
</gene>
<evidence type="ECO:0000313" key="3">
    <source>
        <dbReference type="EMBL" id="GGZ91163.1"/>
    </source>
</evidence>
<dbReference type="PANTHER" id="PTHR13774">
    <property type="entry name" value="PHENAZINE BIOSYNTHESIS PROTEIN"/>
    <property type="match status" value="1"/>
</dbReference>
<reference evidence="3" key="1">
    <citation type="journal article" date="2014" name="Int. J. Syst. Evol. Microbiol.">
        <title>Complete genome sequence of Corynebacterium casei LMG S-19264T (=DSM 44701T), isolated from a smear-ripened cheese.</title>
        <authorList>
            <consortium name="US DOE Joint Genome Institute (JGI-PGF)"/>
            <person name="Walter F."/>
            <person name="Albersmeier A."/>
            <person name="Kalinowski J."/>
            <person name="Ruckert C."/>
        </authorList>
    </citation>
    <scope>NUCLEOTIDE SEQUENCE</scope>
    <source>
        <strain evidence="3">KCTC 32422</strain>
    </source>
</reference>
<dbReference type="RefSeq" id="WP_189539133.1">
    <property type="nucleotide sequence ID" value="NZ_BMZD01000002.1"/>
</dbReference>
<keyword evidence="4" id="KW-1185">Reference proteome</keyword>
<proteinExistence type="inferred from homology"/>
<dbReference type="Pfam" id="PF02567">
    <property type="entry name" value="PhzC-PhzF"/>
    <property type="match status" value="1"/>
</dbReference>
<dbReference type="PIRSF" id="PIRSF016184">
    <property type="entry name" value="PhzC_PhzF"/>
    <property type="match status" value="1"/>
</dbReference>
<protein>
    <submittedName>
        <fullName evidence="3">Phenazine biosynthesis protein PhzF</fullName>
    </submittedName>
</protein>
<evidence type="ECO:0000256" key="1">
    <source>
        <dbReference type="ARBA" id="ARBA00008270"/>
    </source>
</evidence>
<dbReference type="InterPro" id="IPR003719">
    <property type="entry name" value="Phenazine_PhzF-like"/>
</dbReference>
<dbReference type="NCBIfam" id="TIGR00654">
    <property type="entry name" value="PhzF_family"/>
    <property type="match status" value="1"/>
</dbReference>
<dbReference type="GO" id="GO:0005737">
    <property type="term" value="C:cytoplasm"/>
    <property type="evidence" value="ECO:0007669"/>
    <property type="project" value="TreeGrafter"/>
</dbReference>
<dbReference type="AlphaFoldDB" id="A0A918RA34"/>